<dbReference type="PANTHER" id="PTHR42643:SF24">
    <property type="entry name" value="IONOTROPIC RECEPTOR 60A"/>
    <property type="match status" value="1"/>
</dbReference>
<dbReference type="PANTHER" id="PTHR42643">
    <property type="entry name" value="IONOTROPIC RECEPTOR 20A-RELATED"/>
    <property type="match status" value="1"/>
</dbReference>
<keyword evidence="7 12" id="KW-0675">Receptor</keyword>
<evidence type="ECO:0000313" key="13">
    <source>
        <dbReference type="Proteomes" id="UP000283509"/>
    </source>
</evidence>
<feature type="compositionally biased region" description="Polar residues" evidence="9">
    <location>
        <begin position="41"/>
        <end position="50"/>
    </location>
</feature>
<evidence type="ECO:0000256" key="9">
    <source>
        <dbReference type="SAM" id="MobiDB-lite"/>
    </source>
</evidence>
<evidence type="ECO:0000256" key="7">
    <source>
        <dbReference type="ARBA" id="ARBA00023170"/>
    </source>
</evidence>
<comment type="caution">
    <text evidence="12">The sequence shown here is derived from an EMBL/GenBank/DDBJ whole genome shotgun (WGS) entry which is preliminary data.</text>
</comment>
<dbReference type="Gene3D" id="1.10.287.70">
    <property type="match status" value="1"/>
</dbReference>
<evidence type="ECO:0000256" key="4">
    <source>
        <dbReference type="ARBA" id="ARBA00022692"/>
    </source>
</evidence>
<gene>
    <name evidence="12" type="ORF">C7M84_001404</name>
</gene>
<keyword evidence="8" id="KW-0325">Glycoprotein</keyword>
<dbReference type="GO" id="GO:0005886">
    <property type="term" value="C:plasma membrane"/>
    <property type="evidence" value="ECO:0007669"/>
    <property type="project" value="UniProtKB-SubCell"/>
</dbReference>
<keyword evidence="6 10" id="KW-0472">Membrane</keyword>
<feature type="transmembrane region" description="Helical" evidence="10">
    <location>
        <begin position="375"/>
        <end position="395"/>
    </location>
</feature>
<protein>
    <submittedName>
        <fullName evidence="12">Glutamate receptor</fullName>
    </submittedName>
</protein>
<evidence type="ECO:0000256" key="1">
    <source>
        <dbReference type="ARBA" id="ARBA00004651"/>
    </source>
</evidence>
<dbReference type="Pfam" id="PF00060">
    <property type="entry name" value="Lig_chan"/>
    <property type="match status" value="1"/>
</dbReference>
<evidence type="ECO:0000313" key="12">
    <source>
        <dbReference type="EMBL" id="ROT79871.1"/>
    </source>
</evidence>
<reference evidence="12 13" key="1">
    <citation type="submission" date="2018-04" db="EMBL/GenBank/DDBJ databases">
        <authorList>
            <person name="Zhang X."/>
            <person name="Yuan J."/>
            <person name="Li F."/>
            <person name="Xiang J."/>
        </authorList>
    </citation>
    <scope>NUCLEOTIDE SEQUENCE [LARGE SCALE GENOMIC DNA]</scope>
    <source>
        <tissue evidence="12">Muscle</tissue>
    </source>
</reference>
<keyword evidence="4 10" id="KW-0812">Transmembrane</keyword>
<dbReference type="Proteomes" id="UP000283509">
    <property type="component" value="Unassembled WGS sequence"/>
</dbReference>
<evidence type="ECO:0000256" key="5">
    <source>
        <dbReference type="ARBA" id="ARBA00022989"/>
    </source>
</evidence>
<name>A0A423TTY7_PENVA</name>
<keyword evidence="5 10" id="KW-1133">Transmembrane helix</keyword>
<proteinExistence type="inferred from homology"/>
<evidence type="ECO:0000259" key="11">
    <source>
        <dbReference type="Pfam" id="PF00060"/>
    </source>
</evidence>
<feature type="transmembrane region" description="Helical" evidence="10">
    <location>
        <begin position="642"/>
        <end position="668"/>
    </location>
</feature>
<dbReference type="OrthoDB" id="6353234at2759"/>
<feature type="domain" description="Ionotropic glutamate receptor C-terminal" evidence="11">
    <location>
        <begin position="374"/>
        <end position="651"/>
    </location>
</feature>
<evidence type="ECO:0000256" key="8">
    <source>
        <dbReference type="ARBA" id="ARBA00023180"/>
    </source>
</evidence>
<feature type="region of interest" description="Disordered" evidence="9">
    <location>
        <begin position="22"/>
        <end position="61"/>
    </location>
</feature>
<keyword evidence="3" id="KW-1003">Cell membrane</keyword>
<dbReference type="InterPro" id="IPR001320">
    <property type="entry name" value="Iontro_rcpt_C"/>
</dbReference>
<sequence>MFLFTDRGACANGLALISSEISFSSKPGSPPVTNPGPESSGAGQASQAMPTRTPRDSGPKTYLAGQKRLVKRDAEAGVSVGPKVSEIPSRACEEGGNLQRDLLEDMAPRAVELIRNMGVPAYAMVVQCQEGPEVSNLIRESAKAGVPLCMFASLSELTKGAMTLPDHALCFANREWTVVLVGSSLWGAGLVATAKATGLYEARVHWVLMVTGAASEISQSLPLFSVHHRVTWLKWSAKIKAWAVLASEVGERGLVARQAGRWAGRGREGRLEASRPLKPRYTNDFFGATLRVVSRRDTDKVRTFNTVARCFYTEDGGTSCLGYEADIALGTCSITYDRVRMVDFTEFFNGIRSSLMSAEPNVAEAPFLIFNVLSWQAWACVGVFALLSVLALWAVTRALSDLPGHALGPSPSLRARGEGCSPASRITSSLRPPAHHKQPSTVSGRAVAGVSWLVVISLAAVYSGNLTAWLSLPRYEIPVNSLEDLANRPDLVPLVRRNDPNHQMFINKTDGTLGAIAERLVLINSTTNEDIRKVVHGKYVYMNSDRSHLRTATLLNMDEGFLGFAPCRIYIGNQDVRQDYLGLMINKNSWFKEQMNRKLRWLRSYGVVTKLYRQYNPPGCRLDKPGRRSSVKERLSLSQLQGIFWVWLVGMGVAFLTLLAEVLVASLAG</sequence>
<dbReference type="GO" id="GO:0050906">
    <property type="term" value="P:detection of stimulus involved in sensory perception"/>
    <property type="evidence" value="ECO:0007669"/>
    <property type="project" value="UniProtKB-ARBA"/>
</dbReference>
<dbReference type="SUPFAM" id="SSF53850">
    <property type="entry name" value="Periplasmic binding protein-like II"/>
    <property type="match status" value="1"/>
</dbReference>
<dbReference type="InterPro" id="IPR052192">
    <property type="entry name" value="Insect_Ionotropic_Sensory_Rcpt"/>
</dbReference>
<dbReference type="AlphaFoldDB" id="A0A423TTY7"/>
<organism evidence="12 13">
    <name type="scientific">Penaeus vannamei</name>
    <name type="common">Whiteleg shrimp</name>
    <name type="synonym">Litopenaeus vannamei</name>
    <dbReference type="NCBI Taxonomy" id="6689"/>
    <lineage>
        <taxon>Eukaryota</taxon>
        <taxon>Metazoa</taxon>
        <taxon>Ecdysozoa</taxon>
        <taxon>Arthropoda</taxon>
        <taxon>Crustacea</taxon>
        <taxon>Multicrustacea</taxon>
        <taxon>Malacostraca</taxon>
        <taxon>Eumalacostraca</taxon>
        <taxon>Eucarida</taxon>
        <taxon>Decapoda</taxon>
        <taxon>Dendrobranchiata</taxon>
        <taxon>Penaeoidea</taxon>
        <taxon>Penaeidae</taxon>
        <taxon>Penaeus</taxon>
    </lineage>
</organism>
<comment type="similarity">
    <text evidence="2">Belongs to the glutamate-gated ion channel (TC 1.A.10.1) family.</text>
</comment>
<evidence type="ECO:0000256" key="3">
    <source>
        <dbReference type="ARBA" id="ARBA00022475"/>
    </source>
</evidence>
<keyword evidence="13" id="KW-1185">Reference proteome</keyword>
<dbReference type="GO" id="GO:0015276">
    <property type="term" value="F:ligand-gated monoatomic ion channel activity"/>
    <property type="evidence" value="ECO:0007669"/>
    <property type="project" value="InterPro"/>
</dbReference>
<reference evidence="12 13" key="2">
    <citation type="submission" date="2019-01" db="EMBL/GenBank/DDBJ databases">
        <title>The decoding of complex shrimp genome reveals the adaptation for benthos swimmer, frequently molting mechanism and breeding impact on genome.</title>
        <authorList>
            <person name="Sun Y."/>
            <person name="Gao Y."/>
            <person name="Yu Y."/>
        </authorList>
    </citation>
    <scope>NUCLEOTIDE SEQUENCE [LARGE SCALE GENOMIC DNA]</scope>
    <source>
        <tissue evidence="12">Muscle</tissue>
    </source>
</reference>
<dbReference type="EMBL" id="QCYY01001180">
    <property type="protein sequence ID" value="ROT79871.1"/>
    <property type="molecule type" value="Genomic_DNA"/>
</dbReference>
<accession>A0A423TTY7</accession>
<evidence type="ECO:0000256" key="6">
    <source>
        <dbReference type="ARBA" id="ARBA00023136"/>
    </source>
</evidence>
<comment type="subcellular location">
    <subcellularLocation>
        <location evidence="1">Cell membrane</location>
        <topology evidence="1">Multi-pass membrane protein</topology>
    </subcellularLocation>
</comment>
<evidence type="ECO:0000256" key="2">
    <source>
        <dbReference type="ARBA" id="ARBA00008685"/>
    </source>
</evidence>
<evidence type="ECO:0000256" key="10">
    <source>
        <dbReference type="SAM" id="Phobius"/>
    </source>
</evidence>
<feature type="region of interest" description="Disordered" evidence="9">
    <location>
        <begin position="413"/>
        <end position="441"/>
    </location>
</feature>